<dbReference type="AlphaFoldDB" id="B9M1C4"/>
<protein>
    <recommendedName>
        <fullName evidence="3">EF-hand domain-containing protein</fullName>
    </recommendedName>
</protein>
<dbReference type="HOGENOM" id="CLU_036481_0_0_7"/>
<dbReference type="OrthoDB" id="5393498at2"/>
<dbReference type="GO" id="GO:0030246">
    <property type="term" value="F:carbohydrate binding"/>
    <property type="evidence" value="ECO:0007669"/>
    <property type="project" value="InterPro"/>
</dbReference>
<dbReference type="STRING" id="316067.Geob_2656"/>
<dbReference type="CDD" id="cd08547">
    <property type="entry name" value="Type_II_cohesin"/>
    <property type="match status" value="1"/>
</dbReference>
<dbReference type="Gene3D" id="2.60.40.680">
    <property type="match status" value="1"/>
</dbReference>
<evidence type="ECO:0000259" key="3">
    <source>
        <dbReference type="PROSITE" id="PS50222"/>
    </source>
</evidence>
<dbReference type="InterPro" id="IPR008965">
    <property type="entry name" value="CBM2/CBM3_carb-bd_dom_sf"/>
</dbReference>
<dbReference type="GO" id="GO:0000272">
    <property type="term" value="P:polysaccharide catabolic process"/>
    <property type="evidence" value="ECO:0007669"/>
    <property type="project" value="InterPro"/>
</dbReference>
<feature type="compositionally biased region" description="Basic and acidic residues" evidence="1">
    <location>
        <begin position="192"/>
        <end position="214"/>
    </location>
</feature>
<feature type="compositionally biased region" description="Low complexity" evidence="1">
    <location>
        <begin position="155"/>
        <end position="183"/>
    </location>
</feature>
<sequence>MKLFDSVVMFMLSLFFAASAFAAANVSMVSDDGKSWTLQASDFENISGIDLTITYDPSILSNPNVTQGSFVAGSMMVPNADVAGVVRIGIVTAKPLTGSGPIATVTFQRKASGSAKLKLAAKIVNKDLAPTPVIPVSPTDSEAEATDTSSGRKANQQVQTPQQSGNQSQSNGSSTVVVGGHVTLPSDMTASTEEKKAQQTTPEYREEQQREAPSVHRPTSAPEAKQEAEAKASALKIEPPENILGRFNGYKGEMTSKALIQLFAVDEKATVKQDPPILLADGKANLKLTVRNPQGKHAPNFALKKAKLVSLKVASNNTWVVVAKPEKGVYDASITMLVDDTAVEMPLTVAPKVDIDLDKSGKIDDNDFKIFLKDRGSNKAPKHDLDKDGRRNHIDDYIFTANFLVLNQIANEKPMAGKVPVETKQKSDTVRGSSKPQAK</sequence>
<dbReference type="InterPro" id="IPR002048">
    <property type="entry name" value="EF_hand_dom"/>
</dbReference>
<gene>
    <name evidence="4" type="ordered locus">Geob_2656</name>
</gene>
<feature type="region of interest" description="Disordered" evidence="1">
    <location>
        <begin position="130"/>
        <end position="237"/>
    </location>
</feature>
<keyword evidence="5" id="KW-1185">Reference proteome</keyword>
<keyword evidence="2" id="KW-0732">Signal</keyword>
<feature type="chain" id="PRO_5002886538" description="EF-hand domain-containing protein" evidence="2">
    <location>
        <begin position="23"/>
        <end position="439"/>
    </location>
</feature>
<evidence type="ECO:0000313" key="4">
    <source>
        <dbReference type="EMBL" id="ACM21006.1"/>
    </source>
</evidence>
<dbReference type="RefSeq" id="WP_012647735.1">
    <property type="nucleotide sequence ID" value="NC_011979.1"/>
</dbReference>
<evidence type="ECO:0000256" key="2">
    <source>
        <dbReference type="SAM" id="SignalP"/>
    </source>
</evidence>
<feature type="domain" description="EF-hand" evidence="3">
    <location>
        <begin position="354"/>
        <end position="378"/>
    </location>
</feature>
<feature type="region of interest" description="Disordered" evidence="1">
    <location>
        <begin position="415"/>
        <end position="439"/>
    </location>
</feature>
<dbReference type="KEGG" id="geo:Geob_2656"/>
<dbReference type="EMBL" id="CP001390">
    <property type="protein sequence ID" value="ACM21006.1"/>
    <property type="molecule type" value="Genomic_DNA"/>
</dbReference>
<evidence type="ECO:0000313" key="5">
    <source>
        <dbReference type="Proteomes" id="UP000007721"/>
    </source>
</evidence>
<dbReference type="InterPro" id="IPR018247">
    <property type="entry name" value="EF_Hand_1_Ca_BS"/>
</dbReference>
<proteinExistence type="predicted"/>
<dbReference type="Pfam" id="PF00963">
    <property type="entry name" value="Cohesin"/>
    <property type="match status" value="1"/>
</dbReference>
<evidence type="ECO:0000256" key="1">
    <source>
        <dbReference type="SAM" id="MobiDB-lite"/>
    </source>
</evidence>
<accession>B9M1C4</accession>
<dbReference type="PROSITE" id="PS00018">
    <property type="entry name" value="EF_HAND_1"/>
    <property type="match status" value="1"/>
</dbReference>
<feature type="compositionally biased region" description="Polar residues" evidence="1">
    <location>
        <begin position="430"/>
        <end position="439"/>
    </location>
</feature>
<dbReference type="InterPro" id="IPR002102">
    <property type="entry name" value="Cohesin_dom"/>
</dbReference>
<dbReference type="Proteomes" id="UP000007721">
    <property type="component" value="Chromosome"/>
</dbReference>
<feature type="signal peptide" evidence="2">
    <location>
        <begin position="1"/>
        <end position="22"/>
    </location>
</feature>
<reference evidence="4 5" key="1">
    <citation type="submission" date="2009-01" db="EMBL/GenBank/DDBJ databases">
        <title>Complete sequence of Geobacter sp. FRC-32.</title>
        <authorList>
            <consortium name="US DOE Joint Genome Institute"/>
            <person name="Lucas S."/>
            <person name="Copeland A."/>
            <person name="Lapidus A."/>
            <person name="Glavina del Rio T."/>
            <person name="Dalin E."/>
            <person name="Tice H."/>
            <person name="Bruce D."/>
            <person name="Goodwin L."/>
            <person name="Pitluck S."/>
            <person name="Saunders E."/>
            <person name="Brettin T."/>
            <person name="Detter J.C."/>
            <person name="Han C."/>
            <person name="Larimer F."/>
            <person name="Land M."/>
            <person name="Hauser L."/>
            <person name="Kyrpides N."/>
            <person name="Ovchinnikova G."/>
            <person name="Kostka J."/>
            <person name="Richardson P."/>
        </authorList>
    </citation>
    <scope>NUCLEOTIDE SEQUENCE [LARGE SCALE GENOMIC DNA]</scope>
    <source>
        <strain evidence="5">DSM 22248 / JCM 15807 / FRC-32</strain>
    </source>
</reference>
<dbReference type="SUPFAM" id="SSF49384">
    <property type="entry name" value="Carbohydrate-binding domain"/>
    <property type="match status" value="1"/>
</dbReference>
<dbReference type="eggNOG" id="COG5164">
    <property type="taxonomic scope" value="Bacteria"/>
</dbReference>
<dbReference type="GO" id="GO:0005509">
    <property type="term" value="F:calcium ion binding"/>
    <property type="evidence" value="ECO:0007669"/>
    <property type="project" value="InterPro"/>
</dbReference>
<name>B9M1C4_GEODF</name>
<organism evidence="4 5">
    <name type="scientific">Geotalea daltonii (strain DSM 22248 / JCM 15807 / FRC-32)</name>
    <name type="common">Geobacter daltonii</name>
    <dbReference type="NCBI Taxonomy" id="316067"/>
    <lineage>
        <taxon>Bacteria</taxon>
        <taxon>Pseudomonadati</taxon>
        <taxon>Thermodesulfobacteriota</taxon>
        <taxon>Desulfuromonadia</taxon>
        <taxon>Geobacterales</taxon>
        <taxon>Geobacteraceae</taxon>
        <taxon>Geotalea</taxon>
    </lineage>
</organism>
<dbReference type="PROSITE" id="PS50222">
    <property type="entry name" value="EF_HAND_2"/>
    <property type="match status" value="1"/>
</dbReference>